<evidence type="ECO:0000313" key="2">
    <source>
        <dbReference type="EMBL" id="MCJ1959746.1"/>
    </source>
</evidence>
<dbReference type="RefSeq" id="WP_243797096.1">
    <property type="nucleotide sequence ID" value="NZ_JALHAT010000003.1"/>
</dbReference>
<feature type="domain" description="Extensin-like C-terminal" evidence="1">
    <location>
        <begin position="66"/>
        <end position="245"/>
    </location>
</feature>
<gene>
    <name evidence="2" type="ORF">MTR65_03500</name>
</gene>
<evidence type="ECO:0000313" key="3">
    <source>
        <dbReference type="Proteomes" id="UP001162802"/>
    </source>
</evidence>
<name>A0ABT0A959_9SPHN</name>
<reference evidence="2" key="1">
    <citation type="submission" date="2022-03" db="EMBL/GenBank/DDBJ databases">
        <title>Identification of a novel bacterium isolated from mangrove sediments.</title>
        <authorList>
            <person name="Pan X."/>
        </authorList>
    </citation>
    <scope>NUCLEOTIDE SEQUENCE</scope>
    <source>
        <strain evidence="2">B2637</strain>
    </source>
</reference>
<accession>A0ABT0A959</accession>
<dbReference type="Pfam" id="PF06904">
    <property type="entry name" value="Extensin-like_C"/>
    <property type="match status" value="1"/>
</dbReference>
<sequence>MFSFLGRLPLDRIALVLLALVCLVAAGLTWLADHPEHDPRAPLTLDQPEGWATGLKLAALRDDAKACAAFLERSAISPEILPATGDGACRREDRQQLAAVSALGFGLRPSTAQTTCAVDAAFARWLRHGIEPAARAHLGQGVARIEHMGTYNCRRIGGGEEGSWSEHATGNAIDIAGFVLEDGTRVTVLDDWEEESGGKAAFLHAVRDAACGPFATVLSPDYNAAHANHLHLDQARRTMGATACR</sequence>
<comment type="caution">
    <text evidence="2">The sequence shown here is derived from an EMBL/GenBank/DDBJ whole genome shotgun (WGS) entry which is preliminary data.</text>
</comment>
<dbReference type="Proteomes" id="UP001162802">
    <property type="component" value="Unassembled WGS sequence"/>
</dbReference>
<evidence type="ECO:0000259" key="1">
    <source>
        <dbReference type="Pfam" id="PF06904"/>
    </source>
</evidence>
<organism evidence="2 3">
    <name type="scientific">Novosphingobium mangrovi</name>
    <name type="common">ex Hu et al. 2023</name>
    <dbReference type="NCBI Taxonomy" id="2930094"/>
    <lineage>
        <taxon>Bacteria</taxon>
        <taxon>Pseudomonadati</taxon>
        <taxon>Pseudomonadota</taxon>
        <taxon>Alphaproteobacteria</taxon>
        <taxon>Sphingomonadales</taxon>
        <taxon>Sphingomonadaceae</taxon>
        <taxon>Novosphingobium</taxon>
    </lineage>
</organism>
<protein>
    <submittedName>
        <fullName evidence="2">Extensin family protein</fullName>
    </submittedName>
</protein>
<proteinExistence type="predicted"/>
<dbReference type="InterPro" id="IPR009683">
    <property type="entry name" value="Extensin-like_C"/>
</dbReference>
<dbReference type="EMBL" id="JALHAT010000003">
    <property type="protein sequence ID" value="MCJ1959746.1"/>
    <property type="molecule type" value="Genomic_DNA"/>
</dbReference>
<keyword evidence="3" id="KW-1185">Reference proteome</keyword>